<comment type="caution">
    <text evidence="1">The sequence shown here is derived from an EMBL/GenBank/DDBJ whole genome shotgun (WGS) entry which is preliminary data.</text>
</comment>
<dbReference type="EMBL" id="CAJVPK010000840">
    <property type="protein sequence ID" value="CAG8553345.1"/>
    <property type="molecule type" value="Genomic_DNA"/>
</dbReference>
<reference evidence="1" key="1">
    <citation type="submission" date="2021-06" db="EMBL/GenBank/DDBJ databases">
        <authorList>
            <person name="Kallberg Y."/>
            <person name="Tangrot J."/>
            <person name="Rosling A."/>
        </authorList>
    </citation>
    <scope>NUCLEOTIDE SEQUENCE</scope>
    <source>
        <strain evidence="1">AZ414A</strain>
    </source>
</reference>
<protein>
    <submittedName>
        <fullName evidence="1">11810_t:CDS:1</fullName>
    </submittedName>
</protein>
<dbReference type="OrthoDB" id="2435836at2759"/>
<proteinExistence type="predicted"/>
<keyword evidence="2" id="KW-1185">Reference proteome</keyword>
<organism evidence="1 2">
    <name type="scientific">Diversispora eburnea</name>
    <dbReference type="NCBI Taxonomy" id="1213867"/>
    <lineage>
        <taxon>Eukaryota</taxon>
        <taxon>Fungi</taxon>
        <taxon>Fungi incertae sedis</taxon>
        <taxon>Mucoromycota</taxon>
        <taxon>Glomeromycotina</taxon>
        <taxon>Glomeromycetes</taxon>
        <taxon>Diversisporales</taxon>
        <taxon>Diversisporaceae</taxon>
        <taxon>Diversispora</taxon>
    </lineage>
</organism>
<dbReference type="AlphaFoldDB" id="A0A9N9B5N8"/>
<accession>A0A9N9B5N8</accession>
<name>A0A9N9B5N8_9GLOM</name>
<gene>
    <name evidence="1" type="ORF">DEBURN_LOCUS7212</name>
</gene>
<evidence type="ECO:0000313" key="1">
    <source>
        <dbReference type="EMBL" id="CAG8553345.1"/>
    </source>
</evidence>
<evidence type="ECO:0000313" key="2">
    <source>
        <dbReference type="Proteomes" id="UP000789706"/>
    </source>
</evidence>
<sequence>MIKGGLNDLSQWTSKEFQILGFTLEKIIPFIRFLQISSGEFYKKVKPFSTILPIELYEEILQYHLVPGHLPDFELIQPKRAVIDSFIIERKHAATIASWIDGCDLRNSNNNNYDYDISSRGSSYNSCNEEFCSSRNIVSRVREATRAINYYSNYGPSFGRDDLKMAGNFKLDSRCCCKQGDYDFSIRENTGYFSVDEYEYLNSIFSVNNEYI</sequence>
<dbReference type="Proteomes" id="UP000789706">
    <property type="component" value="Unassembled WGS sequence"/>
</dbReference>